<evidence type="ECO:0000313" key="2">
    <source>
        <dbReference type="EMBL" id="CAI3997886.1"/>
    </source>
</evidence>
<feature type="region of interest" description="Disordered" evidence="1">
    <location>
        <begin position="1630"/>
        <end position="1656"/>
    </location>
</feature>
<feature type="compositionally biased region" description="Basic residues" evidence="1">
    <location>
        <begin position="1436"/>
        <end position="1446"/>
    </location>
</feature>
<feature type="compositionally biased region" description="Acidic residues" evidence="1">
    <location>
        <begin position="1457"/>
        <end position="1470"/>
    </location>
</feature>
<gene>
    <name evidence="2" type="ORF">C1SCF055_LOCUS24224</name>
</gene>
<organism evidence="2">
    <name type="scientific">Cladocopium goreaui</name>
    <dbReference type="NCBI Taxonomy" id="2562237"/>
    <lineage>
        <taxon>Eukaryota</taxon>
        <taxon>Sar</taxon>
        <taxon>Alveolata</taxon>
        <taxon>Dinophyceae</taxon>
        <taxon>Suessiales</taxon>
        <taxon>Symbiodiniaceae</taxon>
        <taxon>Cladocopium</taxon>
    </lineage>
</organism>
<feature type="compositionally biased region" description="Basic and acidic residues" evidence="1">
    <location>
        <begin position="1420"/>
        <end position="1435"/>
    </location>
</feature>
<proteinExistence type="predicted"/>
<feature type="region of interest" description="Disordered" evidence="1">
    <location>
        <begin position="1297"/>
        <end position="1487"/>
    </location>
</feature>
<reference evidence="3 4" key="2">
    <citation type="submission" date="2024-05" db="EMBL/GenBank/DDBJ databases">
        <authorList>
            <person name="Chen Y."/>
            <person name="Shah S."/>
            <person name="Dougan E. K."/>
            <person name="Thang M."/>
            <person name="Chan C."/>
        </authorList>
    </citation>
    <scope>NUCLEOTIDE SEQUENCE [LARGE SCALE GENOMIC DNA]</scope>
</reference>
<feature type="compositionally biased region" description="Low complexity" evidence="1">
    <location>
        <begin position="1303"/>
        <end position="1317"/>
    </location>
</feature>
<feature type="compositionally biased region" description="Basic and acidic residues" evidence="1">
    <location>
        <begin position="1630"/>
        <end position="1641"/>
    </location>
</feature>
<feature type="compositionally biased region" description="Acidic residues" evidence="1">
    <location>
        <begin position="1396"/>
        <end position="1410"/>
    </location>
</feature>
<sequence>MKFDPRNPLSTQGGRAKLVDVLLETSMGGSTRMTQTGPENLPRRYLPPGRYTDLFRLYTAECIAHRRPMSSSTTFFRVLRESGWRQVLRFRGASTHAECTTCHELKAKMRRCRDLQQHAKACDKYMRHLAGTFCDRQCYWQFRERSAVAGDILCCIIDGMDKSKFLLPRYCFATTPKALETRTRPACELSAVLAHGWGVFVFVTDSEQSTGTDWACEILVPGVAVYLDDDRKTTLMEIASYLEKNYTGYGRGILYLRQLAGTVAKPRVPAPSLQFLLQGPCVGRQQGVIHFDTPTPHVMHTMRVDGEDGPGPSQATSPPSVKQRLVSLMEEVTASMNMGKWLWDRYGSAEGKFDGLGRYPSTLQFRAHFPSIVNSNYQSEKEALEVKFTKGIDEETLNNDPDACKLIASLKYLRANYRKFDLPEHYLYETLSLANRTAEKVKPSALDITLLFREAVRVKRLSTPGVSVRDLLNSVVSEYNRSITTKAWQVKQGLRKAIYNLLQAPDALIGIMKAMYENYKPRDAAQLQELMEMACFFSWLFPKMEVLLGKGKVLDGILTMWEMGALDSELRTHMKANDASFDYKKLSFLMEASGVIQEEHVLTAQSSVANARKQSLAAAYQLFQTNLENDQVQHEKFLASAEANASRTKTIMIQSLEEDPDNLPTIAAKLEPWLQSTLTGFGSGIRRPERERLIGWVNFVSCGVVSGKRLMFALEHEKAENADGAKEEPEEGDDEDPDATDEEEKGATDAERILRDYRYKLQCQLMAADRNLKVKNCSAIFEDTTVYGSREGAYPCLLVTAADKNNIYHKSRAWKHAVVKGISMLPRGEMLKVDKVDSFFAANDRFTPVQELKQHCAGASFVEKFVESLAPTGNTVVVDMFGYDAWPASHCLQRVVQGQQVCCATVCHTKKEGEYVAAAIANKVYSLAREGRLSLAGFPQFSSCTDDLQKLQSMDPPAYEVCVGLPDGTLVVKETLVQYWCVTNPDFDTKELITKHNARWNKNNLKRCLEGEDGAQPGQPAKRLKVDTTKPSDHEDQMEDRITLSCGNFKLICDRKANEFGIVADSQDTALIQALASTELFGFGSGDWVSKGTARDVMSDCGDSGRWLPFLVKDGTQKCIIELDRRAPDHVKSADFYNKVTTLADVMSSLQQLGEVNVKLSMHDSGKTDDGGIQFTQIEPVCFVLDALKEKRKKTTGSATTFGAKLSLAKLRSSKNLEVVWRLRLQVGATDGSVSGTTELVPVRPVTTLAADLEMKVWAIQPRMSSSDVEEVEPSQSFTVSKAFDVKDYAKYMSTPVASQNTGQSSSSIGAPSGCSGLQRVELKSSESPSGSDKTQDEKGTKKKKKDKDDKNRADKDTKRRRKEDKEKDEKKDSKKDKKKVDAEQELVSLFGPNGPEDDEEGDPPVDSDEQPVRKKPAGKSRDSKAKPSKKDKTDKKTKKSTRKGNKRNDGDFAVESSEENCRDDDDEVADTQIDSPDRPTLRRMTPLDEDLLKSIEMADAAEALAMKRKCQEKMVDASPGYSMGANSDAPLYDSLSPNAQTRYTDGISVIADVYGDVFHNGITGCSGNDLPPDGLPYFPTGCPSDEELSPKSLATKDAVGEIQTIEDTYSPAFKCEVFPDRQLESFEMEKSPACPRKEGEFGTPGAMTVSDGEPEIPVQPESDKYFGSYHKFSAPQILF</sequence>
<evidence type="ECO:0000313" key="4">
    <source>
        <dbReference type="Proteomes" id="UP001152797"/>
    </source>
</evidence>
<dbReference type="EMBL" id="CAMXCT010002391">
    <property type="protein sequence ID" value="CAI3997886.1"/>
    <property type="molecule type" value="Genomic_DNA"/>
</dbReference>
<feature type="region of interest" description="Disordered" evidence="1">
    <location>
        <begin position="719"/>
        <end position="747"/>
    </location>
</feature>
<protein>
    <submittedName>
        <fullName evidence="2">Uncharacterized protein</fullName>
    </submittedName>
</protein>
<keyword evidence="4" id="KW-1185">Reference proteome</keyword>
<comment type="caution">
    <text evidence="2">The sequence shown here is derived from an EMBL/GenBank/DDBJ whole genome shotgun (WGS) entry which is preliminary data.</text>
</comment>
<feature type="compositionally biased region" description="Basic and acidic residues" evidence="1">
    <location>
        <begin position="1024"/>
        <end position="1037"/>
    </location>
</feature>
<feature type="compositionally biased region" description="Acidic residues" evidence="1">
    <location>
        <begin position="728"/>
        <end position="744"/>
    </location>
</feature>
<feature type="compositionally biased region" description="Basic and acidic residues" evidence="1">
    <location>
        <begin position="1347"/>
        <end position="1383"/>
    </location>
</feature>
<name>A0A9P1CX34_9DINO</name>
<evidence type="ECO:0000313" key="3">
    <source>
        <dbReference type="EMBL" id="CAL4785198.1"/>
    </source>
</evidence>
<dbReference type="EMBL" id="CAMXCT020002391">
    <property type="protein sequence ID" value="CAL1151261.1"/>
    <property type="molecule type" value="Genomic_DNA"/>
</dbReference>
<reference evidence="2" key="1">
    <citation type="submission" date="2022-10" db="EMBL/GenBank/DDBJ databases">
        <authorList>
            <person name="Chen Y."/>
            <person name="Dougan E. K."/>
            <person name="Chan C."/>
            <person name="Rhodes N."/>
            <person name="Thang M."/>
        </authorList>
    </citation>
    <scope>NUCLEOTIDE SEQUENCE</scope>
</reference>
<accession>A0A9P1CX34</accession>
<evidence type="ECO:0000256" key="1">
    <source>
        <dbReference type="SAM" id="MobiDB-lite"/>
    </source>
</evidence>
<dbReference type="OrthoDB" id="436292at2759"/>
<dbReference type="EMBL" id="CAMXCT030002391">
    <property type="protein sequence ID" value="CAL4785198.1"/>
    <property type="molecule type" value="Genomic_DNA"/>
</dbReference>
<feature type="region of interest" description="Disordered" evidence="1">
    <location>
        <begin position="1009"/>
        <end position="1037"/>
    </location>
</feature>
<dbReference type="Proteomes" id="UP001152797">
    <property type="component" value="Unassembled WGS sequence"/>
</dbReference>